<sequence length="507" mass="54692">MTDLTEREQALVETGCAWIDENADTLVNLLGDLVARPSLRGNEGVHDDRGTTVGRLWDFLENRADLLELDAQLLPSEGDYCEEPRENVYTVLPGAADNGFVATSHTDVVPPGTDDDWPENDPWQIQEGTVRRIDECTVEVSVGDRSEERTIRNRMDRIWRLRDEDEAAALFGRGVYDNKAAIICLAGSALGLDAALTGADVALGGDVIHGHLVDEEYYQIGAKNMIGWDGGDDWLGDRYDTYDGWSAVVLEGSYGFVPVVGHRGLVWVTLRADGESVHASTPDLGNNAVLGVAKALAEADTNDYRDDVAAPFVDDALLGDLTVAPGTTIVGGDVKRVDSDTGAIERSGLNTVSDWCEATFDIRIPRWKGFPQGVDTLQDDLRAAIAERARAAAPNVEFSATVGEHEFFPPVALADNREAAADHPLVRTASWAATDTVGYDPGVDVAPGVTDAAFIYHGTHIPTLVEYGPSGALSHEPLEYVERDHVIAGAKAMLKFAIAEVGLVQRS</sequence>
<dbReference type="SUPFAM" id="SSF53187">
    <property type="entry name" value="Zn-dependent exopeptidases"/>
    <property type="match status" value="1"/>
</dbReference>
<dbReference type="Gene3D" id="3.30.70.360">
    <property type="match status" value="1"/>
</dbReference>
<dbReference type="InterPro" id="IPR002933">
    <property type="entry name" value="Peptidase_M20"/>
</dbReference>
<dbReference type="GO" id="GO:0046872">
    <property type="term" value="F:metal ion binding"/>
    <property type="evidence" value="ECO:0007669"/>
    <property type="project" value="UniProtKB-KW"/>
</dbReference>
<protein>
    <submittedName>
        <fullName evidence="4">M20 family metallopeptidase</fullName>
    </submittedName>
</protein>
<feature type="domain" description="Peptidase M20 dimerisation" evidence="3">
    <location>
        <begin position="260"/>
        <end position="390"/>
    </location>
</feature>
<proteinExistence type="predicted"/>
<organism evidence="4 5">
    <name type="scientific">Saliphagus infecundisoli</name>
    <dbReference type="NCBI Taxonomy" id="1849069"/>
    <lineage>
        <taxon>Archaea</taxon>
        <taxon>Methanobacteriati</taxon>
        <taxon>Methanobacteriota</taxon>
        <taxon>Stenosarchaea group</taxon>
        <taxon>Halobacteria</taxon>
        <taxon>Halobacteriales</taxon>
        <taxon>Natrialbaceae</taxon>
        <taxon>Saliphagus</taxon>
    </lineage>
</organism>
<keyword evidence="2" id="KW-0378">Hydrolase</keyword>
<accession>A0ABD5QCT5</accession>
<keyword evidence="5" id="KW-1185">Reference proteome</keyword>
<dbReference type="Pfam" id="PF01546">
    <property type="entry name" value="Peptidase_M20"/>
    <property type="match status" value="1"/>
</dbReference>
<reference evidence="4 5" key="1">
    <citation type="journal article" date="2019" name="Int. J. Syst. Evol. Microbiol.">
        <title>The Global Catalogue of Microorganisms (GCM) 10K type strain sequencing project: providing services to taxonomists for standard genome sequencing and annotation.</title>
        <authorList>
            <consortium name="The Broad Institute Genomics Platform"/>
            <consortium name="The Broad Institute Genome Sequencing Center for Infectious Disease"/>
            <person name="Wu L."/>
            <person name="Ma J."/>
        </authorList>
    </citation>
    <scope>NUCLEOTIDE SEQUENCE [LARGE SCALE GENOMIC DNA]</scope>
    <source>
        <strain evidence="4 5">CGMCC 1.15824</strain>
    </source>
</reference>
<evidence type="ECO:0000259" key="3">
    <source>
        <dbReference type="Pfam" id="PF07687"/>
    </source>
</evidence>
<dbReference type="PANTHER" id="PTHR43808">
    <property type="entry name" value="ACETYLORNITHINE DEACETYLASE"/>
    <property type="match status" value="1"/>
</dbReference>
<comment type="caution">
    <text evidence="4">The sequence shown here is derived from an EMBL/GenBank/DDBJ whole genome shotgun (WGS) entry which is preliminary data.</text>
</comment>
<evidence type="ECO:0000256" key="2">
    <source>
        <dbReference type="ARBA" id="ARBA00022801"/>
    </source>
</evidence>
<gene>
    <name evidence="4" type="ORF">ACFPFO_03375</name>
</gene>
<evidence type="ECO:0000256" key="1">
    <source>
        <dbReference type="ARBA" id="ARBA00022723"/>
    </source>
</evidence>
<dbReference type="InterPro" id="IPR011650">
    <property type="entry name" value="Peptidase_M20_dimer"/>
</dbReference>
<dbReference type="Proteomes" id="UP001595925">
    <property type="component" value="Unassembled WGS sequence"/>
</dbReference>
<dbReference type="Pfam" id="PF07687">
    <property type="entry name" value="M20_dimer"/>
    <property type="match status" value="1"/>
</dbReference>
<evidence type="ECO:0000313" key="4">
    <source>
        <dbReference type="EMBL" id="MFC4986827.1"/>
    </source>
</evidence>
<dbReference type="InterPro" id="IPR050072">
    <property type="entry name" value="Peptidase_M20A"/>
</dbReference>
<dbReference type="EMBL" id="JBHSJG010000010">
    <property type="protein sequence ID" value="MFC4986827.1"/>
    <property type="molecule type" value="Genomic_DNA"/>
</dbReference>
<dbReference type="SUPFAM" id="SSF55031">
    <property type="entry name" value="Bacterial exopeptidase dimerisation domain"/>
    <property type="match status" value="1"/>
</dbReference>
<dbReference type="AlphaFoldDB" id="A0ABD5QCT5"/>
<keyword evidence="1" id="KW-0479">Metal-binding</keyword>
<evidence type="ECO:0000313" key="5">
    <source>
        <dbReference type="Proteomes" id="UP001595925"/>
    </source>
</evidence>
<dbReference type="RefSeq" id="WP_224829660.1">
    <property type="nucleotide sequence ID" value="NZ_JAIVEF010000024.1"/>
</dbReference>
<dbReference type="InterPro" id="IPR036264">
    <property type="entry name" value="Bact_exopeptidase_dim_dom"/>
</dbReference>
<dbReference type="GO" id="GO:0016787">
    <property type="term" value="F:hydrolase activity"/>
    <property type="evidence" value="ECO:0007669"/>
    <property type="project" value="UniProtKB-KW"/>
</dbReference>
<dbReference type="Gene3D" id="3.40.630.10">
    <property type="entry name" value="Zn peptidases"/>
    <property type="match status" value="1"/>
</dbReference>
<name>A0ABD5QCT5_9EURY</name>